<comment type="caution">
    <text evidence="1">The sequence shown here is derived from an EMBL/GenBank/DDBJ whole genome shotgun (WGS) entry which is preliminary data.</text>
</comment>
<sequence>MLGKMWVATKSFPATWNSREVVQKFKAAAVLLLDSSFPEAEVQGSNNFQSRESWTTVGDPFKRLGCKWFGSENLNSRRWAAMGKFWHNHGEVSFAGISWQQGEV</sequence>
<dbReference type="EMBL" id="JAGYWB010000017">
    <property type="protein sequence ID" value="KAI0494261.1"/>
    <property type="molecule type" value="Genomic_DNA"/>
</dbReference>
<name>A0A8T3ADV6_DENNO</name>
<organism evidence="1 2">
    <name type="scientific">Dendrobium nobile</name>
    <name type="common">Orchid</name>
    <dbReference type="NCBI Taxonomy" id="94219"/>
    <lineage>
        <taxon>Eukaryota</taxon>
        <taxon>Viridiplantae</taxon>
        <taxon>Streptophyta</taxon>
        <taxon>Embryophyta</taxon>
        <taxon>Tracheophyta</taxon>
        <taxon>Spermatophyta</taxon>
        <taxon>Magnoliopsida</taxon>
        <taxon>Liliopsida</taxon>
        <taxon>Asparagales</taxon>
        <taxon>Orchidaceae</taxon>
        <taxon>Epidendroideae</taxon>
        <taxon>Malaxideae</taxon>
        <taxon>Dendrobiinae</taxon>
        <taxon>Dendrobium</taxon>
    </lineage>
</organism>
<gene>
    <name evidence="1" type="ORF">KFK09_024393</name>
</gene>
<reference evidence="1" key="1">
    <citation type="journal article" date="2022" name="Front. Genet.">
        <title>Chromosome-Scale Assembly of the Dendrobium nobile Genome Provides Insights Into the Molecular Mechanism of the Biosynthesis of the Medicinal Active Ingredient of Dendrobium.</title>
        <authorList>
            <person name="Xu Q."/>
            <person name="Niu S.-C."/>
            <person name="Li K.-L."/>
            <person name="Zheng P.-J."/>
            <person name="Zhang X.-J."/>
            <person name="Jia Y."/>
            <person name="Liu Y."/>
            <person name="Niu Y.-X."/>
            <person name="Yu L.-H."/>
            <person name="Chen D.-F."/>
            <person name="Zhang G.-Q."/>
        </authorList>
    </citation>
    <scope>NUCLEOTIDE SEQUENCE</scope>
    <source>
        <tissue evidence="1">Leaf</tissue>
    </source>
</reference>
<evidence type="ECO:0000313" key="2">
    <source>
        <dbReference type="Proteomes" id="UP000829196"/>
    </source>
</evidence>
<keyword evidence="2" id="KW-1185">Reference proteome</keyword>
<protein>
    <submittedName>
        <fullName evidence="1">Uncharacterized protein</fullName>
    </submittedName>
</protein>
<dbReference type="AlphaFoldDB" id="A0A8T3ADV6"/>
<evidence type="ECO:0000313" key="1">
    <source>
        <dbReference type="EMBL" id="KAI0494261.1"/>
    </source>
</evidence>
<accession>A0A8T3ADV6</accession>
<proteinExistence type="predicted"/>
<dbReference type="Proteomes" id="UP000829196">
    <property type="component" value="Unassembled WGS sequence"/>
</dbReference>